<dbReference type="PANTHER" id="PTHR15020:SF42">
    <property type="entry name" value="NAD(P)-BINDING DOMAIN-CONTAINING PROTEIN"/>
    <property type="match status" value="1"/>
</dbReference>
<dbReference type="SUPFAM" id="SSF51735">
    <property type="entry name" value="NAD(P)-binding Rossmann-fold domains"/>
    <property type="match status" value="1"/>
</dbReference>
<gene>
    <name evidence="3" type="ORF">GOP47_0019578</name>
</gene>
<name>A0A9D4Z770_ADICA</name>
<dbReference type="CDD" id="cd05243">
    <property type="entry name" value="SDR_a5"/>
    <property type="match status" value="1"/>
</dbReference>
<feature type="compositionally biased region" description="Basic residues" evidence="1">
    <location>
        <begin position="69"/>
        <end position="79"/>
    </location>
</feature>
<dbReference type="EMBL" id="JABFUD020000019">
    <property type="protein sequence ID" value="KAI5064883.1"/>
    <property type="molecule type" value="Genomic_DNA"/>
</dbReference>
<dbReference type="Gene3D" id="3.40.50.720">
    <property type="entry name" value="NAD(P)-binding Rossmann-like Domain"/>
    <property type="match status" value="1"/>
</dbReference>
<feature type="compositionally biased region" description="Acidic residues" evidence="1">
    <location>
        <begin position="88"/>
        <end position="101"/>
    </location>
</feature>
<evidence type="ECO:0000256" key="1">
    <source>
        <dbReference type="SAM" id="MobiDB-lite"/>
    </source>
</evidence>
<feature type="region of interest" description="Disordered" evidence="1">
    <location>
        <begin position="209"/>
        <end position="230"/>
    </location>
</feature>
<dbReference type="Proteomes" id="UP000886520">
    <property type="component" value="Chromosome 19"/>
</dbReference>
<feature type="compositionally biased region" description="Polar residues" evidence="1">
    <location>
        <begin position="110"/>
        <end position="130"/>
    </location>
</feature>
<dbReference type="InterPro" id="IPR016040">
    <property type="entry name" value="NAD(P)-bd_dom"/>
</dbReference>
<evidence type="ECO:0000313" key="3">
    <source>
        <dbReference type="EMBL" id="KAI5064883.1"/>
    </source>
</evidence>
<evidence type="ECO:0000313" key="4">
    <source>
        <dbReference type="Proteomes" id="UP000886520"/>
    </source>
</evidence>
<dbReference type="AlphaFoldDB" id="A0A9D4Z770"/>
<dbReference type="Pfam" id="PF13460">
    <property type="entry name" value="NAD_binding_10"/>
    <property type="match status" value="1"/>
</dbReference>
<organism evidence="3 4">
    <name type="scientific">Adiantum capillus-veneris</name>
    <name type="common">Maidenhair fern</name>
    <dbReference type="NCBI Taxonomy" id="13818"/>
    <lineage>
        <taxon>Eukaryota</taxon>
        <taxon>Viridiplantae</taxon>
        <taxon>Streptophyta</taxon>
        <taxon>Embryophyta</taxon>
        <taxon>Tracheophyta</taxon>
        <taxon>Polypodiopsida</taxon>
        <taxon>Polypodiidae</taxon>
        <taxon>Polypodiales</taxon>
        <taxon>Pteridineae</taxon>
        <taxon>Pteridaceae</taxon>
        <taxon>Vittarioideae</taxon>
        <taxon>Adiantum</taxon>
    </lineage>
</organism>
<feature type="domain" description="NAD(P)-binding" evidence="2">
    <location>
        <begin position="473"/>
        <end position="652"/>
    </location>
</feature>
<accession>A0A9D4Z770</accession>
<feature type="region of interest" description="Disordered" evidence="1">
    <location>
        <begin position="34"/>
        <end position="162"/>
    </location>
</feature>
<sequence length="722" mass="77579">MASIATRTVLPDLLSHQKDEAVKHTLRSSSLLASCTPSVQRQPSSRRNLQCAAVTGGSKRDVEKLVAKTQHRRPRHRKGVTPSKPDLMEELEEEEAAEEDVPKEVAQLMNGDSKTGSSADLSEDASNGSLQPEDRLRSDSQAEDTLQGNGNQKSDDSSVSNAVNDAAEGVKGVLETTEDTAKDVVDKSADTQKQVVSDAVAGGESLVGSITDAVNEQSSSSSSDSEKELADDIGNSVRTLADVTSDTTLDVGTRVNETGEQVQQDVAEVASNVEDTLKSQTNSALDNFSEQASEVQASAKAVADVAADTTSYVNKKVGETGEQLGQDLSEVVSTGQRLVQNNSDVMRAQAKDFISQAESVLEEEGNLLQQGATRIEREANKSLGRVQDSVQKAVRESARAARDVGMEALGMGELLMDTAKETIQGTSAMVQNEGMRINAQREQKGNGSLTEKPQNSQQEDRSNFTGFKVLVAGASGQTGRLVVENLVSEGASVRALVRDVYKARAISQLKDCECVEADLYNYEAVKRAIGDCNVVICAIGARAFAFDPFNTYQVEYEGVLNLISAAKNQGKVKKFVLISTIGVTYFQLVPLIFWKKQAELYLQRSGLNYTIVRPGGLRNTNGPEDVVMQGADSQFFGGISRKKVAEVCVSALVSSDASDKIVEVVAVPGSQRRSIVDLFKQFIGNSTGTPAVYHGKCGQPTMYPCMVELSSCQEDPGWWENS</sequence>
<protein>
    <recommendedName>
        <fullName evidence="2">NAD(P)-binding domain-containing protein</fullName>
    </recommendedName>
</protein>
<proteinExistence type="predicted"/>
<keyword evidence="4" id="KW-1185">Reference proteome</keyword>
<dbReference type="PANTHER" id="PTHR15020">
    <property type="entry name" value="FLAVIN REDUCTASE-RELATED"/>
    <property type="match status" value="1"/>
</dbReference>
<comment type="caution">
    <text evidence="3">The sequence shown here is derived from an EMBL/GenBank/DDBJ whole genome shotgun (WGS) entry which is preliminary data.</text>
</comment>
<dbReference type="OrthoDB" id="419598at2759"/>
<feature type="compositionally biased region" description="Polar residues" evidence="1">
    <location>
        <begin position="143"/>
        <end position="152"/>
    </location>
</feature>
<evidence type="ECO:0000259" key="2">
    <source>
        <dbReference type="Pfam" id="PF13460"/>
    </source>
</evidence>
<reference evidence="3" key="1">
    <citation type="submission" date="2021-01" db="EMBL/GenBank/DDBJ databases">
        <title>Adiantum capillus-veneris genome.</title>
        <authorList>
            <person name="Fang Y."/>
            <person name="Liao Q."/>
        </authorList>
    </citation>
    <scope>NUCLEOTIDE SEQUENCE</scope>
    <source>
        <strain evidence="3">H3</strain>
        <tissue evidence="3">Leaf</tissue>
    </source>
</reference>
<feature type="compositionally biased region" description="Polar residues" evidence="1">
    <location>
        <begin position="34"/>
        <end position="48"/>
    </location>
</feature>
<dbReference type="InterPro" id="IPR036291">
    <property type="entry name" value="NAD(P)-bd_dom_sf"/>
</dbReference>